<evidence type="ECO:0000313" key="3">
    <source>
        <dbReference type="Proteomes" id="UP000663828"/>
    </source>
</evidence>
<accession>A0A814DZB2</accession>
<evidence type="ECO:0000313" key="4">
    <source>
        <dbReference type="Proteomes" id="UP000663852"/>
    </source>
</evidence>
<reference evidence="2" key="1">
    <citation type="submission" date="2021-02" db="EMBL/GenBank/DDBJ databases">
        <authorList>
            <person name="Nowell W R."/>
        </authorList>
    </citation>
    <scope>NUCLEOTIDE SEQUENCE</scope>
</reference>
<proteinExistence type="predicted"/>
<gene>
    <name evidence="2" type="ORF">EDS130_LOCUS13075</name>
    <name evidence="1" type="ORF">XAT740_LOCUS11003</name>
</gene>
<dbReference type="EMBL" id="CAJNOJ010000051">
    <property type="protein sequence ID" value="CAF0965009.1"/>
    <property type="molecule type" value="Genomic_DNA"/>
</dbReference>
<evidence type="ECO:0000313" key="1">
    <source>
        <dbReference type="EMBL" id="CAF0957551.1"/>
    </source>
</evidence>
<dbReference type="Proteomes" id="UP000663828">
    <property type="component" value="Unassembled WGS sequence"/>
</dbReference>
<protein>
    <submittedName>
        <fullName evidence="2">Uncharacterized protein</fullName>
    </submittedName>
</protein>
<organism evidence="2 4">
    <name type="scientific">Adineta ricciae</name>
    <name type="common">Rotifer</name>
    <dbReference type="NCBI Taxonomy" id="249248"/>
    <lineage>
        <taxon>Eukaryota</taxon>
        <taxon>Metazoa</taxon>
        <taxon>Spiralia</taxon>
        <taxon>Gnathifera</taxon>
        <taxon>Rotifera</taxon>
        <taxon>Eurotatoria</taxon>
        <taxon>Bdelloidea</taxon>
        <taxon>Adinetida</taxon>
        <taxon>Adinetidae</taxon>
        <taxon>Adineta</taxon>
    </lineage>
</organism>
<dbReference type="Proteomes" id="UP000663852">
    <property type="component" value="Unassembled WGS sequence"/>
</dbReference>
<comment type="caution">
    <text evidence="2">The sequence shown here is derived from an EMBL/GenBank/DDBJ whole genome shotgun (WGS) entry which is preliminary data.</text>
</comment>
<name>A0A814DZB2_ADIRI</name>
<keyword evidence="3" id="KW-1185">Reference proteome</keyword>
<sequence>MRRSVEQLKHLDRTSRHIRHQTTLHHRCNQLLSHDLDALTHEYAHNLKNSKKQYQIEQQRKEILDYTIQQIANEQNHHSLPPMDTLEMNKENVIIPSGNVKLPPIQSHCHLSSHHCSLYPCQPIYHYTSFMSKDRDQTLQQRNSTQEYRSEINHFQNLLAQLEKKEYHPKRRQMTIAMGNQRRSANRHAYMMDTKTRLDEQSRLLQEQLIGKRTFGYKKEQQNELHRAIKRHLEISSKFCARGEKDS</sequence>
<dbReference type="EMBL" id="CAJNOR010000596">
    <property type="protein sequence ID" value="CAF0957551.1"/>
    <property type="molecule type" value="Genomic_DNA"/>
</dbReference>
<dbReference type="AlphaFoldDB" id="A0A814DZB2"/>
<evidence type="ECO:0000313" key="2">
    <source>
        <dbReference type="EMBL" id="CAF0965009.1"/>
    </source>
</evidence>